<evidence type="ECO:0000313" key="3">
    <source>
        <dbReference type="Proteomes" id="UP001066276"/>
    </source>
</evidence>
<comment type="caution">
    <text evidence="2">The sequence shown here is derived from an EMBL/GenBank/DDBJ whole genome shotgun (WGS) entry which is preliminary data.</text>
</comment>
<sequence>MGGRFVKDGENNTIREYIIWHFLVSMTFVGDVQSCQGVGLTSSPVKPRGTKAQCVRRSSPAPGRGALPSVSPAFNGSAAPRGPPGSPISRAPRRSLCTRGSSPHCRCGSRSRLNFEAAPPPRCLRALPGPNVVFVGQPQRTQGPCPHPAAALLYRSPWPPPAAPALPRQRGDPAGDPATPGPSAPAPRRPATLLEATAPTAVLGRRSPLRPAGPGLPKNTLRSRCKGPAAPRASPQLSALARARIGPEMARFFSTFKLAPPERGI</sequence>
<name>A0AAV7P1L5_PLEWA</name>
<feature type="region of interest" description="Disordered" evidence="1">
    <location>
        <begin position="140"/>
        <end position="236"/>
    </location>
</feature>
<gene>
    <name evidence="2" type="ORF">NDU88_007718</name>
</gene>
<evidence type="ECO:0000313" key="2">
    <source>
        <dbReference type="EMBL" id="KAJ1119533.1"/>
    </source>
</evidence>
<keyword evidence="3" id="KW-1185">Reference proteome</keyword>
<feature type="compositionally biased region" description="Pro residues" evidence="1">
    <location>
        <begin position="179"/>
        <end position="188"/>
    </location>
</feature>
<dbReference type="AlphaFoldDB" id="A0AAV7P1L5"/>
<feature type="region of interest" description="Disordered" evidence="1">
    <location>
        <begin position="40"/>
        <end position="101"/>
    </location>
</feature>
<dbReference type="Proteomes" id="UP001066276">
    <property type="component" value="Chromosome 8"/>
</dbReference>
<organism evidence="2 3">
    <name type="scientific">Pleurodeles waltl</name>
    <name type="common">Iberian ribbed newt</name>
    <dbReference type="NCBI Taxonomy" id="8319"/>
    <lineage>
        <taxon>Eukaryota</taxon>
        <taxon>Metazoa</taxon>
        <taxon>Chordata</taxon>
        <taxon>Craniata</taxon>
        <taxon>Vertebrata</taxon>
        <taxon>Euteleostomi</taxon>
        <taxon>Amphibia</taxon>
        <taxon>Batrachia</taxon>
        <taxon>Caudata</taxon>
        <taxon>Salamandroidea</taxon>
        <taxon>Salamandridae</taxon>
        <taxon>Pleurodelinae</taxon>
        <taxon>Pleurodeles</taxon>
    </lineage>
</organism>
<accession>A0AAV7P1L5</accession>
<protein>
    <submittedName>
        <fullName evidence="2">Uncharacterized protein</fullName>
    </submittedName>
</protein>
<reference evidence="2" key="1">
    <citation type="journal article" date="2022" name="bioRxiv">
        <title>Sequencing and chromosome-scale assembly of the giantPleurodeles waltlgenome.</title>
        <authorList>
            <person name="Brown T."/>
            <person name="Elewa A."/>
            <person name="Iarovenko S."/>
            <person name="Subramanian E."/>
            <person name="Araus A.J."/>
            <person name="Petzold A."/>
            <person name="Susuki M."/>
            <person name="Suzuki K.-i.T."/>
            <person name="Hayashi T."/>
            <person name="Toyoda A."/>
            <person name="Oliveira C."/>
            <person name="Osipova E."/>
            <person name="Leigh N.D."/>
            <person name="Simon A."/>
            <person name="Yun M.H."/>
        </authorList>
    </citation>
    <scope>NUCLEOTIDE SEQUENCE</scope>
    <source>
        <strain evidence="2">20211129_DDA</strain>
        <tissue evidence="2">Liver</tissue>
    </source>
</reference>
<feature type="compositionally biased region" description="Low complexity" evidence="1">
    <location>
        <begin position="189"/>
        <end position="201"/>
    </location>
</feature>
<dbReference type="EMBL" id="JANPWB010000012">
    <property type="protein sequence ID" value="KAJ1119533.1"/>
    <property type="molecule type" value="Genomic_DNA"/>
</dbReference>
<evidence type="ECO:0000256" key="1">
    <source>
        <dbReference type="SAM" id="MobiDB-lite"/>
    </source>
</evidence>
<proteinExistence type="predicted"/>